<protein>
    <submittedName>
        <fullName evidence="2">Uncharacterized protein</fullName>
    </submittedName>
</protein>
<organism evidence="2 3">
    <name type="scientific">Saliphagus infecundisoli</name>
    <dbReference type="NCBI Taxonomy" id="1849069"/>
    <lineage>
        <taxon>Archaea</taxon>
        <taxon>Methanobacteriati</taxon>
        <taxon>Methanobacteriota</taxon>
        <taxon>Stenosarchaea group</taxon>
        <taxon>Halobacteria</taxon>
        <taxon>Halobacteriales</taxon>
        <taxon>Natrialbaceae</taxon>
        <taxon>Saliphagus</taxon>
    </lineage>
</organism>
<keyword evidence="1" id="KW-1133">Transmembrane helix</keyword>
<evidence type="ECO:0000313" key="3">
    <source>
        <dbReference type="Proteomes" id="UP001595925"/>
    </source>
</evidence>
<evidence type="ECO:0000256" key="1">
    <source>
        <dbReference type="SAM" id="Phobius"/>
    </source>
</evidence>
<comment type="caution">
    <text evidence="2">The sequence shown here is derived from an EMBL/GenBank/DDBJ whole genome shotgun (WGS) entry which is preliminary data.</text>
</comment>
<reference evidence="2 3" key="1">
    <citation type="journal article" date="2019" name="Int. J. Syst. Evol. Microbiol.">
        <title>The Global Catalogue of Microorganisms (GCM) 10K type strain sequencing project: providing services to taxonomists for standard genome sequencing and annotation.</title>
        <authorList>
            <consortium name="The Broad Institute Genomics Platform"/>
            <consortium name="The Broad Institute Genome Sequencing Center for Infectious Disease"/>
            <person name="Wu L."/>
            <person name="Ma J."/>
        </authorList>
    </citation>
    <scope>NUCLEOTIDE SEQUENCE [LARGE SCALE GENOMIC DNA]</scope>
    <source>
        <strain evidence="2 3">CGMCC 1.15824</strain>
    </source>
</reference>
<dbReference type="RefSeq" id="WP_114579339.1">
    <property type="nucleotide sequence ID" value="NZ_JAIVEF010000047.1"/>
</dbReference>
<dbReference type="EMBL" id="JBHSJG010000015">
    <property type="protein sequence ID" value="MFC4987065.1"/>
    <property type="molecule type" value="Genomic_DNA"/>
</dbReference>
<keyword evidence="3" id="KW-1185">Reference proteome</keyword>
<dbReference type="Proteomes" id="UP001595925">
    <property type="component" value="Unassembled WGS sequence"/>
</dbReference>
<proteinExistence type="predicted"/>
<accession>A0ABD5QBI2</accession>
<dbReference type="AlphaFoldDB" id="A0ABD5QBI2"/>
<evidence type="ECO:0000313" key="2">
    <source>
        <dbReference type="EMBL" id="MFC4987065.1"/>
    </source>
</evidence>
<keyword evidence="1" id="KW-0472">Membrane</keyword>
<feature type="transmembrane region" description="Helical" evidence="1">
    <location>
        <begin position="89"/>
        <end position="107"/>
    </location>
</feature>
<feature type="transmembrane region" description="Helical" evidence="1">
    <location>
        <begin position="49"/>
        <end position="69"/>
    </location>
</feature>
<name>A0ABD5QBI2_9EURY</name>
<sequence length="147" mass="16055">MPERAQTPSISSRSRSGPRYWYVLAAQLASGLVAIPYVAVALLDVVVSLNHLLTGIVLAISSLLAVAVYPAIFQDAVHVNRSAAWRPRWWWYLVVGFSLTFLGYVLVPANAWSPELVSTAVVLSLVVATTLVSAVYLRNRHRVIGTP</sequence>
<keyword evidence="1" id="KW-0812">Transmembrane</keyword>
<gene>
    <name evidence="2" type="ORF">ACFPFO_04650</name>
</gene>
<feature type="transmembrane region" description="Helical" evidence="1">
    <location>
        <begin position="119"/>
        <end position="137"/>
    </location>
</feature>
<feature type="transmembrane region" description="Helical" evidence="1">
    <location>
        <begin position="20"/>
        <end position="43"/>
    </location>
</feature>